<gene>
    <name evidence="1" type="ORF">H2199_001911</name>
</gene>
<accession>A0ACC2ZKW9</accession>
<evidence type="ECO:0000313" key="1">
    <source>
        <dbReference type="EMBL" id="KAJ9648133.1"/>
    </source>
</evidence>
<reference evidence="1" key="1">
    <citation type="submission" date="2022-10" db="EMBL/GenBank/DDBJ databases">
        <title>Culturing micro-colonial fungi from biological soil crusts in the Mojave desert and describing Neophaeococcomyces mojavensis, and introducing the new genera and species Taxawa tesnikishii.</title>
        <authorList>
            <person name="Kurbessoian T."/>
            <person name="Stajich J.E."/>
        </authorList>
    </citation>
    <scope>NUCLEOTIDE SEQUENCE</scope>
    <source>
        <strain evidence="1">JES_115</strain>
    </source>
</reference>
<dbReference type="Proteomes" id="UP001172680">
    <property type="component" value="Unassembled WGS sequence"/>
</dbReference>
<organism evidence="1 2">
    <name type="scientific">Coniosporium tulheliwenetii</name>
    <dbReference type="NCBI Taxonomy" id="3383036"/>
    <lineage>
        <taxon>Eukaryota</taxon>
        <taxon>Fungi</taxon>
        <taxon>Dikarya</taxon>
        <taxon>Ascomycota</taxon>
        <taxon>Pezizomycotina</taxon>
        <taxon>Dothideomycetes</taxon>
        <taxon>Dothideomycetes incertae sedis</taxon>
        <taxon>Coniosporium</taxon>
    </lineage>
</organism>
<sequence>MPAQQVQDLCAQTWSNEALIGWEHAAQEALSVAAQVWGCREQEAVKCESTNLLSTLVAALFVRSRTEEDWAGMTRERKAAQQPHALDLARRTQIRLFAWFEGPRNVAKLDAD</sequence>
<dbReference type="EMBL" id="JAPDRP010000004">
    <property type="protein sequence ID" value="KAJ9648133.1"/>
    <property type="molecule type" value="Genomic_DNA"/>
</dbReference>
<protein>
    <submittedName>
        <fullName evidence="1">Uncharacterized protein</fullName>
    </submittedName>
</protein>
<evidence type="ECO:0000313" key="2">
    <source>
        <dbReference type="Proteomes" id="UP001172680"/>
    </source>
</evidence>
<comment type="caution">
    <text evidence="1">The sequence shown here is derived from an EMBL/GenBank/DDBJ whole genome shotgun (WGS) entry which is preliminary data.</text>
</comment>
<proteinExistence type="predicted"/>
<name>A0ACC2ZKW9_9PEZI</name>
<keyword evidence="2" id="KW-1185">Reference proteome</keyword>